<name>A0A941F5C8_9BACT</name>
<dbReference type="InterPro" id="IPR051906">
    <property type="entry name" value="TolC-like"/>
</dbReference>
<protein>
    <submittedName>
        <fullName evidence="8">TolC family protein</fullName>
    </submittedName>
</protein>
<keyword evidence="6" id="KW-0472">Membrane</keyword>
<dbReference type="SUPFAM" id="SSF56954">
    <property type="entry name" value="Outer membrane efflux proteins (OEP)"/>
    <property type="match status" value="1"/>
</dbReference>
<keyword evidence="9" id="KW-1185">Reference proteome</keyword>
<reference evidence="8" key="2">
    <citation type="submission" date="2021-04" db="EMBL/GenBank/DDBJ databases">
        <authorList>
            <person name="Zhang T."/>
            <person name="Zhang Y."/>
            <person name="Lu D."/>
            <person name="Zuo D."/>
            <person name="Du Z."/>
        </authorList>
    </citation>
    <scope>NUCLEOTIDE SEQUENCE</scope>
    <source>
        <strain evidence="8">JR1</strain>
    </source>
</reference>
<gene>
    <name evidence="8" type="ORF">KDU71_11720</name>
</gene>
<evidence type="ECO:0000256" key="3">
    <source>
        <dbReference type="ARBA" id="ARBA00022448"/>
    </source>
</evidence>
<accession>A0A941F5C8</accession>
<evidence type="ECO:0000256" key="5">
    <source>
        <dbReference type="ARBA" id="ARBA00022692"/>
    </source>
</evidence>
<dbReference type="GO" id="GO:0009279">
    <property type="term" value="C:cell outer membrane"/>
    <property type="evidence" value="ECO:0007669"/>
    <property type="project" value="UniProtKB-SubCell"/>
</dbReference>
<dbReference type="EMBL" id="JAGTAR010000017">
    <property type="protein sequence ID" value="MBR8536228.1"/>
    <property type="molecule type" value="Genomic_DNA"/>
</dbReference>
<keyword evidence="4" id="KW-1134">Transmembrane beta strand</keyword>
<organism evidence="8 9">
    <name type="scientific">Carboxylicivirga sediminis</name>
    <dbReference type="NCBI Taxonomy" id="2006564"/>
    <lineage>
        <taxon>Bacteria</taxon>
        <taxon>Pseudomonadati</taxon>
        <taxon>Bacteroidota</taxon>
        <taxon>Bacteroidia</taxon>
        <taxon>Marinilabiliales</taxon>
        <taxon>Marinilabiliaceae</taxon>
        <taxon>Carboxylicivirga</taxon>
    </lineage>
</organism>
<dbReference type="Pfam" id="PF02321">
    <property type="entry name" value="OEP"/>
    <property type="match status" value="2"/>
</dbReference>
<evidence type="ECO:0000256" key="7">
    <source>
        <dbReference type="ARBA" id="ARBA00023237"/>
    </source>
</evidence>
<dbReference type="Proteomes" id="UP000679220">
    <property type="component" value="Unassembled WGS sequence"/>
</dbReference>
<evidence type="ECO:0000313" key="8">
    <source>
        <dbReference type="EMBL" id="MBR8536228.1"/>
    </source>
</evidence>
<evidence type="ECO:0000313" key="9">
    <source>
        <dbReference type="Proteomes" id="UP000679220"/>
    </source>
</evidence>
<evidence type="ECO:0000256" key="4">
    <source>
        <dbReference type="ARBA" id="ARBA00022452"/>
    </source>
</evidence>
<reference evidence="8" key="1">
    <citation type="journal article" date="2018" name="Int. J. Syst. Evol. Microbiol.">
        <title>Carboxylicivirga sediminis sp. nov., isolated from coastal sediment.</title>
        <authorList>
            <person name="Wang F.Q."/>
            <person name="Ren L.H."/>
            <person name="Zou R.J."/>
            <person name="Sun Y.Z."/>
            <person name="Liu X.J."/>
            <person name="Jiang F."/>
            <person name="Liu L.J."/>
        </authorList>
    </citation>
    <scope>NUCLEOTIDE SEQUENCE</scope>
    <source>
        <strain evidence="8">JR1</strain>
    </source>
</reference>
<keyword evidence="3" id="KW-0813">Transport</keyword>
<evidence type="ECO:0000256" key="1">
    <source>
        <dbReference type="ARBA" id="ARBA00004442"/>
    </source>
</evidence>
<dbReference type="GO" id="GO:0015562">
    <property type="term" value="F:efflux transmembrane transporter activity"/>
    <property type="evidence" value="ECO:0007669"/>
    <property type="project" value="InterPro"/>
</dbReference>
<keyword evidence="5" id="KW-0812">Transmembrane</keyword>
<dbReference type="PANTHER" id="PTHR30026:SF20">
    <property type="entry name" value="OUTER MEMBRANE PROTEIN TOLC"/>
    <property type="match status" value="1"/>
</dbReference>
<sequence>MSLTLNEAIQLAKLQSISSFKSKNMYLASYWDFRSFKASQLPGLRLNTTPFNYNRSVTPQYDSESGDFIFVPDERISSDIGLSVNQNITFTGGELSLSSNARRLENMRSENTSYTSVPISIRLSQPLTGYNKFKWESKLRPLEFEQAKKQFLAEMEALSQQTVRIFFNVVAAHIDLNIAETNLANADTLYNVGKGRFQIGTVTQDELLDLELSYLNAKMSRTQAEVTLKQTQNQLNSFLGFDKEIVITPLIPNTIPGLKINADRALDLAKENNPTILELEAKLIRANEDIARTRSTSGLSADLSANIGINKQADNISDLYTPPYGDDRGLGVTLNAPIIDWGTRRGKILMAKSNKQVAEAEVKQALIDFEQDIVMRILQFNLQEEQVDISAKADTVAQLGYNVTKQRFMIDKVDVIKLNAARNSLDNARRQYIVALSEFWRGYYSIRQITLYDFDRNESLIKSLDYLLEN</sequence>
<dbReference type="GO" id="GO:1990281">
    <property type="term" value="C:efflux pump complex"/>
    <property type="evidence" value="ECO:0007669"/>
    <property type="project" value="TreeGrafter"/>
</dbReference>
<evidence type="ECO:0000256" key="6">
    <source>
        <dbReference type="ARBA" id="ARBA00023136"/>
    </source>
</evidence>
<comment type="similarity">
    <text evidence="2">Belongs to the outer membrane factor (OMF) (TC 1.B.17) family.</text>
</comment>
<evidence type="ECO:0000256" key="2">
    <source>
        <dbReference type="ARBA" id="ARBA00007613"/>
    </source>
</evidence>
<comment type="subcellular location">
    <subcellularLocation>
        <location evidence="1">Cell outer membrane</location>
    </subcellularLocation>
</comment>
<proteinExistence type="inferred from homology"/>
<dbReference type="InterPro" id="IPR003423">
    <property type="entry name" value="OMP_efflux"/>
</dbReference>
<dbReference type="AlphaFoldDB" id="A0A941F5C8"/>
<dbReference type="Gene3D" id="1.20.1600.10">
    <property type="entry name" value="Outer membrane efflux proteins (OEP)"/>
    <property type="match status" value="1"/>
</dbReference>
<dbReference type="GO" id="GO:0015288">
    <property type="term" value="F:porin activity"/>
    <property type="evidence" value="ECO:0007669"/>
    <property type="project" value="TreeGrafter"/>
</dbReference>
<comment type="caution">
    <text evidence="8">The sequence shown here is derived from an EMBL/GenBank/DDBJ whole genome shotgun (WGS) entry which is preliminary data.</text>
</comment>
<dbReference type="RefSeq" id="WP_212191140.1">
    <property type="nucleotide sequence ID" value="NZ_JAGTAR010000017.1"/>
</dbReference>
<dbReference type="PANTHER" id="PTHR30026">
    <property type="entry name" value="OUTER MEMBRANE PROTEIN TOLC"/>
    <property type="match status" value="1"/>
</dbReference>
<keyword evidence="7" id="KW-0998">Cell outer membrane</keyword>